<evidence type="ECO:0000313" key="3">
    <source>
        <dbReference type="Proteomes" id="UP000726737"/>
    </source>
</evidence>
<proteinExistence type="predicted"/>
<dbReference type="Proteomes" id="UP000726737">
    <property type="component" value="Unassembled WGS sequence"/>
</dbReference>
<dbReference type="AlphaFoldDB" id="A0A9P6PLS3"/>
<name>A0A9P6PLS3_9FUNG</name>
<gene>
    <name evidence="2" type="ORF">BG011_000344</name>
</gene>
<organism evidence="2 3">
    <name type="scientific">Mortierella polycephala</name>
    <dbReference type="NCBI Taxonomy" id="41804"/>
    <lineage>
        <taxon>Eukaryota</taxon>
        <taxon>Fungi</taxon>
        <taxon>Fungi incertae sedis</taxon>
        <taxon>Mucoromycota</taxon>
        <taxon>Mortierellomycotina</taxon>
        <taxon>Mortierellomycetes</taxon>
        <taxon>Mortierellales</taxon>
        <taxon>Mortierellaceae</taxon>
        <taxon>Mortierella</taxon>
    </lineage>
</organism>
<feature type="non-terminal residue" evidence="2">
    <location>
        <position position="108"/>
    </location>
</feature>
<feature type="compositionally biased region" description="Basic residues" evidence="1">
    <location>
        <begin position="49"/>
        <end position="59"/>
    </location>
</feature>
<sequence length="108" mass="12269">MLALQSTPLHLPDQDKQETSFDQQLLFAGYPTALHNHSHQSTSPASIAPHHHPRHHTYHHPPLPTVSSVSAALMPHFQSQSARLHLYQTLFHREFDLKQDLAITLFKG</sequence>
<protein>
    <submittedName>
        <fullName evidence="2">Uncharacterized protein</fullName>
    </submittedName>
</protein>
<keyword evidence="3" id="KW-1185">Reference proteome</keyword>
<feature type="region of interest" description="Disordered" evidence="1">
    <location>
        <begin position="32"/>
        <end position="62"/>
    </location>
</feature>
<reference evidence="2" key="1">
    <citation type="journal article" date="2020" name="Fungal Divers.">
        <title>Resolving the Mortierellaceae phylogeny through synthesis of multi-gene phylogenetics and phylogenomics.</title>
        <authorList>
            <person name="Vandepol N."/>
            <person name="Liber J."/>
            <person name="Desiro A."/>
            <person name="Na H."/>
            <person name="Kennedy M."/>
            <person name="Barry K."/>
            <person name="Grigoriev I.V."/>
            <person name="Miller A.N."/>
            <person name="O'Donnell K."/>
            <person name="Stajich J.E."/>
            <person name="Bonito G."/>
        </authorList>
    </citation>
    <scope>NUCLEOTIDE SEQUENCE</scope>
    <source>
        <strain evidence="2">KOD948</strain>
    </source>
</reference>
<accession>A0A9P6PLS3</accession>
<dbReference type="OrthoDB" id="2448651at2759"/>
<dbReference type="EMBL" id="JAAAJA010001068">
    <property type="protein sequence ID" value="KAG0248206.1"/>
    <property type="molecule type" value="Genomic_DNA"/>
</dbReference>
<evidence type="ECO:0000313" key="2">
    <source>
        <dbReference type="EMBL" id="KAG0248206.1"/>
    </source>
</evidence>
<evidence type="ECO:0000256" key="1">
    <source>
        <dbReference type="SAM" id="MobiDB-lite"/>
    </source>
</evidence>
<comment type="caution">
    <text evidence="2">The sequence shown here is derived from an EMBL/GenBank/DDBJ whole genome shotgun (WGS) entry which is preliminary data.</text>
</comment>